<reference evidence="1" key="1">
    <citation type="journal article" date="2015" name="Nature">
        <title>Complex archaea that bridge the gap between prokaryotes and eukaryotes.</title>
        <authorList>
            <person name="Spang A."/>
            <person name="Saw J.H."/>
            <person name="Jorgensen S.L."/>
            <person name="Zaremba-Niedzwiedzka K."/>
            <person name="Martijn J."/>
            <person name="Lind A.E."/>
            <person name="van Eijk R."/>
            <person name="Schleper C."/>
            <person name="Guy L."/>
            <person name="Ettema T.J."/>
        </authorList>
    </citation>
    <scope>NUCLEOTIDE SEQUENCE</scope>
</reference>
<dbReference type="EMBL" id="LAZR01007963">
    <property type="protein sequence ID" value="KKM81807.1"/>
    <property type="molecule type" value="Genomic_DNA"/>
</dbReference>
<proteinExistence type="predicted"/>
<name>A0A0F9NKG2_9ZZZZ</name>
<protein>
    <submittedName>
        <fullName evidence="1">Uncharacterized protein</fullName>
    </submittedName>
</protein>
<gene>
    <name evidence="1" type="ORF">LCGC14_1326230</name>
</gene>
<comment type="caution">
    <text evidence="1">The sequence shown here is derived from an EMBL/GenBank/DDBJ whole genome shotgun (WGS) entry which is preliminary data.</text>
</comment>
<organism evidence="1">
    <name type="scientific">marine sediment metagenome</name>
    <dbReference type="NCBI Taxonomy" id="412755"/>
    <lineage>
        <taxon>unclassified sequences</taxon>
        <taxon>metagenomes</taxon>
        <taxon>ecological metagenomes</taxon>
    </lineage>
</organism>
<sequence length="85" mass="9552">MGMTLNEIGLHGRTALEQRADSKAFELGAQRISGGINWIWAVGFSTEGAAKEFVLWLEGESLEHRGVYPNLPRDEYPGWAVRYRS</sequence>
<dbReference type="AlphaFoldDB" id="A0A0F9NKG2"/>
<evidence type="ECO:0000313" key="1">
    <source>
        <dbReference type="EMBL" id="KKM81807.1"/>
    </source>
</evidence>
<accession>A0A0F9NKG2</accession>